<dbReference type="InterPro" id="IPR002933">
    <property type="entry name" value="Peptidase_M20"/>
</dbReference>
<dbReference type="SUPFAM" id="SSF53187">
    <property type="entry name" value="Zn-dependent exopeptidases"/>
    <property type="match status" value="1"/>
</dbReference>
<proteinExistence type="predicted"/>
<evidence type="ECO:0000256" key="4">
    <source>
        <dbReference type="ARBA" id="ARBA00022833"/>
    </source>
</evidence>
<comment type="cofactor">
    <cofactor evidence="1">
        <name>Zn(2+)</name>
        <dbReference type="ChEBI" id="CHEBI:29105"/>
    </cofactor>
</comment>
<dbReference type="InterPro" id="IPR001261">
    <property type="entry name" value="ArgE/DapE_CS"/>
</dbReference>
<evidence type="ECO:0000313" key="6">
    <source>
        <dbReference type="Proteomes" id="UP001148313"/>
    </source>
</evidence>
<dbReference type="InterPro" id="IPR036264">
    <property type="entry name" value="Bact_exopeptidase_dim_dom"/>
</dbReference>
<gene>
    <name evidence="5" type="ORF">OOZ53_03920</name>
</gene>
<protein>
    <submittedName>
        <fullName evidence="5">M20/M25/M40 family metallo-hydrolase</fullName>
    </submittedName>
</protein>
<dbReference type="InterPro" id="IPR050072">
    <property type="entry name" value="Peptidase_M20A"/>
</dbReference>
<evidence type="ECO:0000256" key="3">
    <source>
        <dbReference type="ARBA" id="ARBA00022801"/>
    </source>
</evidence>
<organism evidence="5 6">
    <name type="scientific">Hoeflea poritis</name>
    <dbReference type="NCBI Taxonomy" id="2993659"/>
    <lineage>
        <taxon>Bacteria</taxon>
        <taxon>Pseudomonadati</taxon>
        <taxon>Pseudomonadota</taxon>
        <taxon>Alphaproteobacteria</taxon>
        <taxon>Hyphomicrobiales</taxon>
        <taxon>Rhizobiaceae</taxon>
        <taxon>Hoeflea</taxon>
    </lineage>
</organism>
<dbReference type="PROSITE" id="PS00758">
    <property type="entry name" value="ARGE_DAPE_CPG2_1"/>
    <property type="match status" value="1"/>
</dbReference>
<evidence type="ECO:0000256" key="1">
    <source>
        <dbReference type="ARBA" id="ARBA00001947"/>
    </source>
</evidence>
<dbReference type="Pfam" id="PF01546">
    <property type="entry name" value="Peptidase_M20"/>
    <property type="match status" value="1"/>
</dbReference>
<keyword evidence="6" id="KW-1185">Reference proteome</keyword>
<keyword evidence="4" id="KW-0862">Zinc</keyword>
<sequence length="419" mass="44583">MTAHAPIVERFARLVDRDAVVALLKAAVSHESITGNEANFVAFLNRQMADLGLDPQQADFLPGRPNIWGARKGRGDGPRLLFVGHTDTVHVRGWKERWRGTEREDPFAAPEIDGEIWARGAGDLKAGICSALAAVQLLDRAGVELKGDVAFAFVGDEESGEPGTGVSAGIKDYTQRVLSGEIEKPDFAIYVEPTRLSVFPAQMGFFIADLAIAGKSAYFGVPEQGVDALKAAHAVASAIWAHSDAISARDSHSLVGRAFALVTEMSGGGYIAVPGECRLSLIRKLLPGEALDDAVAEFEAAVRGAQVQDGISIEIDYPAGRDHRFGGSPSEVSEDLPQIHDLAEILGAALPGRGRIEGAPYWSEIPFLIDQIGCPAVYCAPGDITNCHTLEERVNVEEYVAGVVAFAAFIANQCGVVGQ</sequence>
<dbReference type="EMBL" id="JAPJZH010000002">
    <property type="protein sequence ID" value="MDA4844480.1"/>
    <property type="molecule type" value="Genomic_DNA"/>
</dbReference>
<evidence type="ECO:0000313" key="5">
    <source>
        <dbReference type="EMBL" id="MDA4844480.1"/>
    </source>
</evidence>
<keyword evidence="2" id="KW-0479">Metal-binding</keyword>
<keyword evidence="3" id="KW-0378">Hydrolase</keyword>
<dbReference type="RefSeq" id="WP_271088010.1">
    <property type="nucleotide sequence ID" value="NZ_JAPJZH010000002.1"/>
</dbReference>
<dbReference type="PANTHER" id="PTHR43808">
    <property type="entry name" value="ACETYLORNITHINE DEACETYLASE"/>
    <property type="match status" value="1"/>
</dbReference>
<dbReference type="Proteomes" id="UP001148313">
    <property type="component" value="Unassembled WGS sequence"/>
</dbReference>
<dbReference type="SUPFAM" id="SSF55031">
    <property type="entry name" value="Bacterial exopeptidase dimerisation domain"/>
    <property type="match status" value="1"/>
</dbReference>
<accession>A0ABT4VIJ3</accession>
<name>A0ABT4VIJ3_9HYPH</name>
<reference evidence="5" key="1">
    <citation type="submission" date="2022-11" db="EMBL/GenBank/DDBJ databases">
        <title>Hoeflea poritis sp. nov., isolated from scleractinian coral Porites lutea.</title>
        <authorList>
            <person name="Zhang G."/>
            <person name="Wei Q."/>
            <person name="Cai L."/>
        </authorList>
    </citation>
    <scope>NUCLEOTIDE SEQUENCE</scope>
    <source>
        <strain evidence="5">E7-10</strain>
    </source>
</reference>
<comment type="caution">
    <text evidence="5">The sequence shown here is derived from an EMBL/GenBank/DDBJ whole genome shotgun (WGS) entry which is preliminary data.</text>
</comment>
<dbReference type="Gene3D" id="3.30.70.360">
    <property type="match status" value="1"/>
</dbReference>
<evidence type="ECO:0000256" key="2">
    <source>
        <dbReference type="ARBA" id="ARBA00022723"/>
    </source>
</evidence>
<dbReference type="Gene3D" id="3.40.630.10">
    <property type="entry name" value="Zn peptidases"/>
    <property type="match status" value="1"/>
</dbReference>